<organism evidence="1 2">
    <name type="scientific">Paenibacillus gansuensis</name>
    <dbReference type="NCBI Taxonomy" id="306542"/>
    <lineage>
        <taxon>Bacteria</taxon>
        <taxon>Bacillati</taxon>
        <taxon>Bacillota</taxon>
        <taxon>Bacilli</taxon>
        <taxon>Bacillales</taxon>
        <taxon>Paenibacillaceae</taxon>
        <taxon>Paenibacillus</taxon>
    </lineage>
</organism>
<gene>
    <name evidence="1" type="ORF">ACFSUF_18935</name>
</gene>
<evidence type="ECO:0000313" key="1">
    <source>
        <dbReference type="EMBL" id="MFD2614492.1"/>
    </source>
</evidence>
<dbReference type="EMBL" id="JBHUME010000012">
    <property type="protein sequence ID" value="MFD2614492.1"/>
    <property type="molecule type" value="Genomic_DNA"/>
</dbReference>
<dbReference type="Proteomes" id="UP001597541">
    <property type="component" value="Unassembled WGS sequence"/>
</dbReference>
<evidence type="ECO:0000313" key="2">
    <source>
        <dbReference type="Proteomes" id="UP001597541"/>
    </source>
</evidence>
<dbReference type="RefSeq" id="WP_377605414.1">
    <property type="nucleotide sequence ID" value="NZ_JBHUME010000012.1"/>
</dbReference>
<name>A0ABW5PGD7_9BACL</name>
<proteinExistence type="predicted"/>
<accession>A0ABW5PGD7</accession>
<reference evidence="2" key="1">
    <citation type="journal article" date="2019" name="Int. J. Syst. Evol. Microbiol.">
        <title>The Global Catalogue of Microorganisms (GCM) 10K type strain sequencing project: providing services to taxonomists for standard genome sequencing and annotation.</title>
        <authorList>
            <consortium name="The Broad Institute Genomics Platform"/>
            <consortium name="The Broad Institute Genome Sequencing Center for Infectious Disease"/>
            <person name="Wu L."/>
            <person name="Ma J."/>
        </authorList>
    </citation>
    <scope>NUCLEOTIDE SEQUENCE [LARGE SCALE GENOMIC DNA]</scope>
    <source>
        <strain evidence="2">KCTC 3950</strain>
    </source>
</reference>
<comment type="caution">
    <text evidence="1">The sequence shown here is derived from an EMBL/GenBank/DDBJ whole genome shotgun (WGS) entry which is preliminary data.</text>
</comment>
<protein>
    <submittedName>
        <fullName evidence="1">Uncharacterized protein</fullName>
    </submittedName>
</protein>
<keyword evidence="2" id="KW-1185">Reference proteome</keyword>
<sequence length="92" mass="9849">MPLTNNELLEKVKTGLSVTGTHNDGNLMAKMLAVRQYMLNAGVTAEQIESDLGVATLTLGVSDLWNSNSGEVKFSEAFTVILLPQLMAVSLP</sequence>